<dbReference type="Proteomes" id="UP001595846">
    <property type="component" value="Unassembled WGS sequence"/>
</dbReference>
<dbReference type="AlphaFoldDB" id="A0ABD5NIK8"/>
<dbReference type="EMBL" id="JBHSAQ010000001">
    <property type="protein sequence ID" value="MFC3956872.1"/>
    <property type="molecule type" value="Genomic_DNA"/>
</dbReference>
<evidence type="ECO:0000313" key="5">
    <source>
        <dbReference type="EMBL" id="MFC3956872.1"/>
    </source>
</evidence>
<keyword evidence="2" id="KW-0663">Pyridoxal phosphate</keyword>
<dbReference type="InterPro" id="IPR036052">
    <property type="entry name" value="TrpB-like_PALP_sf"/>
</dbReference>
<proteinExistence type="predicted"/>
<dbReference type="InterPro" id="IPR050147">
    <property type="entry name" value="Ser/Thr_Dehydratase"/>
</dbReference>
<dbReference type="GO" id="GO:0004795">
    <property type="term" value="F:threonine synthase activity"/>
    <property type="evidence" value="ECO:0007669"/>
    <property type="project" value="UniProtKB-EC"/>
</dbReference>
<evidence type="ECO:0000256" key="1">
    <source>
        <dbReference type="ARBA" id="ARBA00001933"/>
    </source>
</evidence>
<comment type="caution">
    <text evidence="5">The sequence shown here is derived from an EMBL/GenBank/DDBJ whole genome shotgun (WGS) entry which is preliminary data.</text>
</comment>
<dbReference type="GeneID" id="73904967"/>
<keyword evidence="6" id="KW-1185">Reference proteome</keyword>
<dbReference type="EC" id="4.2.3.1" evidence="5"/>
<accession>A0ABD5NIK8</accession>
<evidence type="ECO:0000259" key="4">
    <source>
        <dbReference type="Pfam" id="PF00291"/>
    </source>
</evidence>
<keyword evidence="3 5" id="KW-0456">Lyase</keyword>
<sequence>METTEAFTGLECRACDRFYDPQTGTHRCVECGGILDPTYDYDAVAVDRTTFADRPFDSLWRYAELLPFERDVAVTMDEGATPTVECPTLADELGVGELVIKDEGRNPTGTFKDRGATVAVTAAVQHGASDVVLPSAGNAGQAAAAYAGRAGLDSHVYLPSRSSFTTKAMVNVHGGDLTVSGGRIGDAGAAAADGMEEHDDWYPLSSFVTPYRHEGKKTMLYELVEQREWDVPDAVVYPTGGGVGLVGMYKAAREWEALGLIDEIPSFYAAQATGCAPIVEAFEDGREEHEPIEHPDTICGGIEIPDPGASRWILSALRESGGGAVATDDDEILDAAVAVAQHEGVEMAPTAAAAASGAWALTEAGEFGDEDTVAIVNTGAGTKNADVLRSHLMGQGI</sequence>
<dbReference type="PANTHER" id="PTHR48078:SF6">
    <property type="entry name" value="L-THREONINE DEHYDRATASE CATABOLIC TDCB"/>
    <property type="match status" value="1"/>
</dbReference>
<dbReference type="Gene3D" id="3.40.50.1100">
    <property type="match status" value="2"/>
</dbReference>
<evidence type="ECO:0000256" key="2">
    <source>
        <dbReference type="ARBA" id="ARBA00022898"/>
    </source>
</evidence>
<dbReference type="RefSeq" id="WP_256532188.1">
    <property type="nucleotide sequence ID" value="NZ_CP101824.1"/>
</dbReference>
<dbReference type="SUPFAM" id="SSF53686">
    <property type="entry name" value="Tryptophan synthase beta subunit-like PLP-dependent enzymes"/>
    <property type="match status" value="1"/>
</dbReference>
<feature type="domain" description="Tryptophan synthase beta chain-like PALP" evidence="4">
    <location>
        <begin position="74"/>
        <end position="379"/>
    </location>
</feature>
<evidence type="ECO:0000256" key="3">
    <source>
        <dbReference type="ARBA" id="ARBA00023239"/>
    </source>
</evidence>
<dbReference type="NCBIfam" id="NF006050">
    <property type="entry name" value="PRK08197.1"/>
    <property type="match status" value="1"/>
</dbReference>
<organism evidence="5 6">
    <name type="scientific">Halovivax cerinus</name>
    <dbReference type="NCBI Taxonomy" id="1487865"/>
    <lineage>
        <taxon>Archaea</taxon>
        <taxon>Methanobacteriati</taxon>
        <taxon>Methanobacteriota</taxon>
        <taxon>Stenosarchaea group</taxon>
        <taxon>Halobacteria</taxon>
        <taxon>Halobacteriales</taxon>
        <taxon>Natrialbaceae</taxon>
        <taxon>Halovivax</taxon>
    </lineage>
</organism>
<protein>
    <submittedName>
        <fullName evidence="5">Threonine synthase</fullName>
        <ecNumber evidence="5">4.2.3.1</ecNumber>
    </submittedName>
</protein>
<dbReference type="CDD" id="cd01563">
    <property type="entry name" value="Thr-synth_1"/>
    <property type="match status" value="1"/>
</dbReference>
<reference evidence="5 6" key="1">
    <citation type="journal article" date="2019" name="Int. J. Syst. Evol. Microbiol.">
        <title>The Global Catalogue of Microorganisms (GCM) 10K type strain sequencing project: providing services to taxonomists for standard genome sequencing and annotation.</title>
        <authorList>
            <consortium name="The Broad Institute Genomics Platform"/>
            <consortium name="The Broad Institute Genome Sequencing Center for Infectious Disease"/>
            <person name="Wu L."/>
            <person name="Ma J."/>
        </authorList>
    </citation>
    <scope>NUCLEOTIDE SEQUENCE [LARGE SCALE GENOMIC DNA]</scope>
    <source>
        <strain evidence="5 6">IBRC-M 10256</strain>
    </source>
</reference>
<gene>
    <name evidence="5" type="ORF">ACFOUR_00600</name>
</gene>
<evidence type="ECO:0000313" key="6">
    <source>
        <dbReference type="Proteomes" id="UP001595846"/>
    </source>
</evidence>
<dbReference type="InterPro" id="IPR001926">
    <property type="entry name" value="TrpB-like_PALP"/>
</dbReference>
<name>A0ABD5NIK8_9EURY</name>
<dbReference type="PRINTS" id="PR00469">
    <property type="entry name" value="PNDRDTASEII"/>
</dbReference>
<dbReference type="Pfam" id="PF00291">
    <property type="entry name" value="PALP"/>
    <property type="match status" value="1"/>
</dbReference>
<dbReference type="PANTHER" id="PTHR48078">
    <property type="entry name" value="THREONINE DEHYDRATASE, MITOCHONDRIAL-RELATED"/>
    <property type="match status" value="1"/>
</dbReference>
<comment type="cofactor">
    <cofactor evidence="1">
        <name>pyridoxal 5'-phosphate</name>
        <dbReference type="ChEBI" id="CHEBI:597326"/>
    </cofactor>
</comment>